<dbReference type="EMBL" id="BNJG01000004">
    <property type="protein sequence ID" value="GHO60059.1"/>
    <property type="molecule type" value="Genomic_DNA"/>
</dbReference>
<sequence length="83" mass="9734">MEEQMLRLTHIECTLLLTLMSEGRKVLTHQSLLHAVWGAGYHKEVDYIRVYLHTLRLKLEDDHGGRILFPPAMYSCYVWSYGV</sequence>
<dbReference type="SUPFAM" id="SSF46894">
    <property type="entry name" value="C-terminal effector domain of the bipartite response regulators"/>
    <property type="match status" value="1"/>
</dbReference>
<evidence type="ECO:0000313" key="4">
    <source>
        <dbReference type="EMBL" id="GHO60059.1"/>
    </source>
</evidence>
<dbReference type="Proteomes" id="UP000654345">
    <property type="component" value="Unassembled WGS sequence"/>
</dbReference>
<keyword evidence="1 2" id="KW-0238">DNA-binding</keyword>
<comment type="caution">
    <text evidence="4">The sequence shown here is derived from an EMBL/GenBank/DDBJ whole genome shotgun (WGS) entry which is preliminary data.</text>
</comment>
<reference evidence="4 5" key="1">
    <citation type="journal article" date="2021" name="Int. J. Syst. Evol. Microbiol.">
        <title>Reticulibacter mediterranei gen. nov., sp. nov., within the new family Reticulibacteraceae fam. nov., and Ktedonospora formicarum gen. nov., sp. nov., Ktedonobacter robiniae sp. nov., Dictyobacter formicarum sp. nov. and Dictyobacter arantiisoli sp. nov., belonging to the class Ktedonobacteria.</title>
        <authorList>
            <person name="Yabe S."/>
            <person name="Zheng Y."/>
            <person name="Wang C.M."/>
            <person name="Sakai Y."/>
            <person name="Abe K."/>
            <person name="Yokota A."/>
            <person name="Donadio S."/>
            <person name="Cavaletti L."/>
            <person name="Monciardini P."/>
        </authorList>
    </citation>
    <scope>NUCLEOTIDE SEQUENCE [LARGE SCALE GENOMIC DNA]</scope>
    <source>
        <strain evidence="4 5">SOSP1-30</strain>
    </source>
</reference>
<dbReference type="Pfam" id="PF00486">
    <property type="entry name" value="Trans_reg_C"/>
    <property type="match status" value="1"/>
</dbReference>
<dbReference type="Gene3D" id="1.10.10.10">
    <property type="entry name" value="Winged helix-like DNA-binding domain superfamily/Winged helix DNA-binding domain"/>
    <property type="match status" value="1"/>
</dbReference>
<evidence type="ECO:0000256" key="1">
    <source>
        <dbReference type="ARBA" id="ARBA00023125"/>
    </source>
</evidence>
<accession>A0ABQ3V4F5</accession>
<dbReference type="PROSITE" id="PS51755">
    <property type="entry name" value="OMPR_PHOB"/>
    <property type="match status" value="1"/>
</dbReference>
<dbReference type="InterPro" id="IPR036388">
    <property type="entry name" value="WH-like_DNA-bd_sf"/>
</dbReference>
<name>A0ABQ3V4F5_9CHLR</name>
<feature type="domain" description="OmpR/PhoB-type" evidence="3">
    <location>
        <begin position="1"/>
        <end position="83"/>
    </location>
</feature>
<dbReference type="RefSeq" id="WP_236039064.1">
    <property type="nucleotide sequence ID" value="NZ_BNJG01000004.1"/>
</dbReference>
<evidence type="ECO:0000259" key="3">
    <source>
        <dbReference type="PROSITE" id="PS51755"/>
    </source>
</evidence>
<dbReference type="InterPro" id="IPR001867">
    <property type="entry name" value="OmpR/PhoB-type_DNA-bd"/>
</dbReference>
<evidence type="ECO:0000256" key="2">
    <source>
        <dbReference type="PROSITE-ProRule" id="PRU01091"/>
    </source>
</evidence>
<organism evidence="4 5">
    <name type="scientific">Ktedonobacter robiniae</name>
    <dbReference type="NCBI Taxonomy" id="2778365"/>
    <lineage>
        <taxon>Bacteria</taxon>
        <taxon>Bacillati</taxon>
        <taxon>Chloroflexota</taxon>
        <taxon>Ktedonobacteria</taxon>
        <taxon>Ktedonobacterales</taxon>
        <taxon>Ktedonobacteraceae</taxon>
        <taxon>Ktedonobacter</taxon>
    </lineage>
</organism>
<gene>
    <name evidence="4" type="ORF">KSB_85340</name>
</gene>
<dbReference type="SMART" id="SM00862">
    <property type="entry name" value="Trans_reg_C"/>
    <property type="match status" value="1"/>
</dbReference>
<protein>
    <recommendedName>
        <fullName evidence="3">OmpR/PhoB-type domain-containing protein</fullName>
    </recommendedName>
</protein>
<evidence type="ECO:0000313" key="5">
    <source>
        <dbReference type="Proteomes" id="UP000654345"/>
    </source>
</evidence>
<keyword evidence="5" id="KW-1185">Reference proteome</keyword>
<feature type="DNA-binding region" description="OmpR/PhoB-type" evidence="2">
    <location>
        <begin position="1"/>
        <end position="83"/>
    </location>
</feature>
<proteinExistence type="predicted"/>
<dbReference type="InterPro" id="IPR016032">
    <property type="entry name" value="Sig_transdc_resp-reg_C-effctor"/>
</dbReference>
<dbReference type="CDD" id="cd00383">
    <property type="entry name" value="trans_reg_C"/>
    <property type="match status" value="1"/>
</dbReference>